<dbReference type="Proteomes" id="UP000034947">
    <property type="component" value="Unassembled WGS sequence"/>
</dbReference>
<feature type="compositionally biased region" description="Basic and acidic residues" evidence="6">
    <location>
        <begin position="393"/>
        <end position="417"/>
    </location>
</feature>
<keyword evidence="3 7" id="KW-1133">Transmembrane helix</keyword>
<feature type="transmembrane region" description="Helical" evidence="7">
    <location>
        <begin position="100"/>
        <end position="120"/>
    </location>
</feature>
<dbReference type="VEuPathDB" id="FungiDB:P175DRAFT_0488868"/>
<keyword evidence="2 7" id="KW-0812">Transmembrane</keyword>
<comment type="caution">
    <text evidence="10">The sequence shown here is derived from an EMBL/GenBank/DDBJ whole genome shotgun (WGS) entry which is preliminary data.</text>
</comment>
<name>A0A0F8WV05_9EURO</name>
<evidence type="ECO:0000256" key="8">
    <source>
        <dbReference type="SAM" id="SignalP"/>
    </source>
</evidence>
<evidence type="ECO:0000256" key="7">
    <source>
        <dbReference type="SAM" id="Phobius"/>
    </source>
</evidence>
<dbReference type="InterPro" id="IPR052337">
    <property type="entry name" value="SAT4-like"/>
</dbReference>
<evidence type="ECO:0000256" key="6">
    <source>
        <dbReference type="SAM" id="MobiDB-lite"/>
    </source>
</evidence>
<dbReference type="OrthoDB" id="2496787at2759"/>
<dbReference type="PANTHER" id="PTHR33048">
    <property type="entry name" value="PTH11-LIKE INTEGRAL MEMBRANE PROTEIN (AFU_ORTHOLOGUE AFUA_5G11245)"/>
    <property type="match status" value="1"/>
</dbReference>
<feature type="region of interest" description="Disordered" evidence="6">
    <location>
        <begin position="357"/>
        <end position="417"/>
    </location>
</feature>
<dbReference type="EMBL" id="JYKN01001209">
    <property type="protein sequence ID" value="KKK21430.1"/>
    <property type="molecule type" value="Genomic_DNA"/>
</dbReference>
<keyword evidence="8" id="KW-0732">Signal</keyword>
<evidence type="ECO:0000313" key="11">
    <source>
        <dbReference type="Proteomes" id="UP000034947"/>
    </source>
</evidence>
<comment type="subcellular location">
    <subcellularLocation>
        <location evidence="1">Membrane</location>
        <topology evidence="1">Multi-pass membrane protein</topology>
    </subcellularLocation>
</comment>
<dbReference type="Pfam" id="PF20684">
    <property type="entry name" value="Fung_rhodopsin"/>
    <property type="match status" value="1"/>
</dbReference>
<evidence type="ECO:0000256" key="5">
    <source>
        <dbReference type="ARBA" id="ARBA00038359"/>
    </source>
</evidence>
<feature type="compositionally biased region" description="Polar residues" evidence="6">
    <location>
        <begin position="361"/>
        <end position="390"/>
    </location>
</feature>
<evidence type="ECO:0000256" key="3">
    <source>
        <dbReference type="ARBA" id="ARBA00022989"/>
    </source>
</evidence>
<keyword evidence="4 7" id="KW-0472">Membrane</keyword>
<protein>
    <recommendedName>
        <fullName evidence="9">Rhodopsin domain-containing protein</fullName>
    </recommendedName>
</protein>
<feature type="transmembrane region" description="Helical" evidence="7">
    <location>
        <begin position="281"/>
        <end position="300"/>
    </location>
</feature>
<accession>A0A0F8WV05</accession>
<dbReference type="AlphaFoldDB" id="A0A0F8WV05"/>
<evidence type="ECO:0000259" key="9">
    <source>
        <dbReference type="Pfam" id="PF20684"/>
    </source>
</evidence>
<evidence type="ECO:0000313" key="10">
    <source>
        <dbReference type="EMBL" id="KKK21430.1"/>
    </source>
</evidence>
<sequence>MRKPILFWAVVLLSGLACATDIETCEIIPSLPQCAESCVSDIISLKDNCTSAILDACTSDYHDMTSCYMNGCGLVEYLYVMNITNTVCNVPPRSRQSTQIIVGSIFIPLTSIAIVLRLMGRSPFSEAFGTDDFLALIAFGSSMGDTAVMLIGAKNGWGVDMWALSQSEIIQLMKATVATKLAILFFYLRIFTTEWFKRQAYAMIALCAAYGLAVMFQSAFDCSPPSYYWNRFGETAKGTCVSYVAYRAMPPINVGFDVMVLLLPLPSILRLNLPCVKKFRVTAMFCVGIFIIIAGVLRLTHLYGSITTYNVTYNGGELSYYGVIEADVGVICTCMPPIAVLLKRLFPRWSGSSVDRGYQPFQGSSTPKNQTLRSSLTNSYMGSPTKPQSGSEDDIRLIHVSTEDPHLQKPDKCFSYS</sequence>
<evidence type="ECO:0000256" key="2">
    <source>
        <dbReference type="ARBA" id="ARBA00022692"/>
    </source>
</evidence>
<comment type="similarity">
    <text evidence="5">Belongs to the SAT4 family.</text>
</comment>
<feature type="transmembrane region" description="Helical" evidence="7">
    <location>
        <begin position="200"/>
        <end position="220"/>
    </location>
</feature>
<organism evidence="10 11">
    <name type="scientific">Aspergillus ochraceoroseus</name>
    <dbReference type="NCBI Taxonomy" id="138278"/>
    <lineage>
        <taxon>Eukaryota</taxon>
        <taxon>Fungi</taxon>
        <taxon>Dikarya</taxon>
        <taxon>Ascomycota</taxon>
        <taxon>Pezizomycotina</taxon>
        <taxon>Eurotiomycetes</taxon>
        <taxon>Eurotiomycetidae</taxon>
        <taxon>Eurotiales</taxon>
        <taxon>Aspergillaceae</taxon>
        <taxon>Aspergillus</taxon>
        <taxon>Aspergillus subgen. Nidulantes</taxon>
    </lineage>
</organism>
<feature type="transmembrane region" description="Helical" evidence="7">
    <location>
        <begin position="252"/>
        <end position="269"/>
    </location>
</feature>
<feature type="domain" description="Rhodopsin" evidence="9">
    <location>
        <begin position="116"/>
        <end position="344"/>
    </location>
</feature>
<dbReference type="PANTHER" id="PTHR33048:SF141">
    <property type="entry name" value="INTEGRAL MEMBRANE PROTEIN-RELATED"/>
    <property type="match status" value="1"/>
</dbReference>
<feature type="transmembrane region" description="Helical" evidence="7">
    <location>
        <begin position="320"/>
        <end position="342"/>
    </location>
</feature>
<dbReference type="PROSITE" id="PS51257">
    <property type="entry name" value="PROKAR_LIPOPROTEIN"/>
    <property type="match status" value="1"/>
</dbReference>
<dbReference type="InterPro" id="IPR049326">
    <property type="entry name" value="Rhodopsin_dom_fungi"/>
</dbReference>
<reference evidence="10 11" key="1">
    <citation type="submission" date="2015-02" db="EMBL/GenBank/DDBJ databases">
        <title>Draft Genome Sequences of Two Closely-Related Aflatoxigenic Aspergillus Species Obtained from the Cote d'Ivoire.</title>
        <authorList>
            <person name="Moore G.G."/>
            <person name="Beltz S.B."/>
            <person name="Mack B.M."/>
        </authorList>
    </citation>
    <scope>NUCLEOTIDE SEQUENCE [LARGE SCALE GENOMIC DNA]</scope>
    <source>
        <strain evidence="10 11">SRRC1432</strain>
    </source>
</reference>
<dbReference type="GO" id="GO:0016020">
    <property type="term" value="C:membrane"/>
    <property type="evidence" value="ECO:0007669"/>
    <property type="project" value="UniProtKB-SubCell"/>
</dbReference>
<keyword evidence="11" id="KW-1185">Reference proteome</keyword>
<feature type="chain" id="PRO_5002529474" description="Rhodopsin domain-containing protein" evidence="8">
    <location>
        <begin position="20"/>
        <end position="417"/>
    </location>
</feature>
<feature type="transmembrane region" description="Helical" evidence="7">
    <location>
        <begin position="169"/>
        <end position="188"/>
    </location>
</feature>
<evidence type="ECO:0000256" key="4">
    <source>
        <dbReference type="ARBA" id="ARBA00023136"/>
    </source>
</evidence>
<evidence type="ECO:0000256" key="1">
    <source>
        <dbReference type="ARBA" id="ARBA00004141"/>
    </source>
</evidence>
<feature type="signal peptide" evidence="8">
    <location>
        <begin position="1"/>
        <end position="19"/>
    </location>
</feature>
<proteinExistence type="inferred from homology"/>
<gene>
    <name evidence="10" type="ORF">AOCH_000107</name>
</gene>